<keyword evidence="3" id="KW-1185">Reference proteome</keyword>
<organism evidence="2 3">
    <name type="scientific">Tritrichomonas musculus</name>
    <dbReference type="NCBI Taxonomy" id="1915356"/>
    <lineage>
        <taxon>Eukaryota</taxon>
        <taxon>Metamonada</taxon>
        <taxon>Parabasalia</taxon>
        <taxon>Tritrichomonadida</taxon>
        <taxon>Tritrichomonadidae</taxon>
        <taxon>Tritrichomonas</taxon>
    </lineage>
</organism>
<dbReference type="Proteomes" id="UP001470230">
    <property type="component" value="Unassembled WGS sequence"/>
</dbReference>
<keyword evidence="1" id="KW-0472">Membrane</keyword>
<dbReference type="EMBL" id="JAPFFF010000003">
    <property type="protein sequence ID" value="KAK8895081.1"/>
    <property type="molecule type" value="Genomic_DNA"/>
</dbReference>
<accession>A0ABR2KWF4</accession>
<sequence>MFNVQYGIFPTVPSGFDKNPNTGNIQFNFLYDVLLNTAVDFGVERYISKTKRPELQFNLPNLCLVGMTHALEITSSKISVELLNKILKQYNRDLYSDLKSPQNAWSAYAASLAGGAAIYTIGMYPLNIIKQNKYPEERTSKSFSKALSINTTYGATFGAVLGYFSPILAKEAALCGPNKFQPKILLKSVGVFAASFCAGSAITAPLRGLLYRKGVFKSIQESFTAPVISSF</sequence>
<reference evidence="2 3" key="1">
    <citation type="submission" date="2024-04" db="EMBL/GenBank/DDBJ databases">
        <title>Tritrichomonas musculus Genome.</title>
        <authorList>
            <person name="Alves-Ferreira E."/>
            <person name="Grigg M."/>
            <person name="Lorenzi H."/>
            <person name="Galac M."/>
        </authorList>
    </citation>
    <scope>NUCLEOTIDE SEQUENCE [LARGE SCALE GENOMIC DNA]</scope>
    <source>
        <strain evidence="2 3">EAF2021</strain>
    </source>
</reference>
<keyword evidence="1" id="KW-1133">Transmembrane helix</keyword>
<feature type="transmembrane region" description="Helical" evidence="1">
    <location>
        <begin position="105"/>
        <end position="126"/>
    </location>
</feature>
<protein>
    <submittedName>
        <fullName evidence="2">Uncharacterized protein</fullName>
    </submittedName>
</protein>
<evidence type="ECO:0000313" key="2">
    <source>
        <dbReference type="EMBL" id="KAK8895081.1"/>
    </source>
</evidence>
<feature type="transmembrane region" description="Helical" evidence="1">
    <location>
        <begin position="147"/>
        <end position="169"/>
    </location>
</feature>
<feature type="transmembrane region" description="Helical" evidence="1">
    <location>
        <begin position="189"/>
        <end position="210"/>
    </location>
</feature>
<evidence type="ECO:0000256" key="1">
    <source>
        <dbReference type="SAM" id="Phobius"/>
    </source>
</evidence>
<evidence type="ECO:0000313" key="3">
    <source>
        <dbReference type="Proteomes" id="UP001470230"/>
    </source>
</evidence>
<name>A0ABR2KWF4_9EUKA</name>
<proteinExistence type="predicted"/>
<keyword evidence="1" id="KW-0812">Transmembrane</keyword>
<comment type="caution">
    <text evidence="2">The sequence shown here is derived from an EMBL/GenBank/DDBJ whole genome shotgun (WGS) entry which is preliminary data.</text>
</comment>
<gene>
    <name evidence="2" type="ORF">M9Y10_023523</name>
</gene>